<proteinExistence type="predicted"/>
<gene>
    <name evidence="1" type="ORF">BN2476_560110</name>
</gene>
<evidence type="ECO:0000313" key="2">
    <source>
        <dbReference type="Proteomes" id="UP000195569"/>
    </source>
</evidence>
<dbReference type="Proteomes" id="UP000195569">
    <property type="component" value="Unassembled WGS sequence"/>
</dbReference>
<organism evidence="1 2">
    <name type="scientific">Paraburkholderia piptadeniae</name>
    <dbReference type="NCBI Taxonomy" id="1701573"/>
    <lineage>
        <taxon>Bacteria</taxon>
        <taxon>Pseudomonadati</taxon>
        <taxon>Pseudomonadota</taxon>
        <taxon>Betaproteobacteria</taxon>
        <taxon>Burkholderiales</taxon>
        <taxon>Burkholderiaceae</taxon>
        <taxon>Paraburkholderia</taxon>
    </lineage>
</organism>
<sequence>MDAIDRAAKSDHMKIPFKAKILELNKARVAFKRYGLAPGITASRRLVAYVSDFLRHGQGFFWIRIRQTVAR</sequence>
<protein>
    <submittedName>
        <fullName evidence="1">Uncharacterized protein</fullName>
    </submittedName>
</protein>
<dbReference type="EMBL" id="CYGY02000056">
    <property type="protein sequence ID" value="SIT47331.1"/>
    <property type="molecule type" value="Genomic_DNA"/>
</dbReference>
<keyword evidence="2" id="KW-1185">Reference proteome</keyword>
<accession>A0A1N7SIV7</accession>
<comment type="caution">
    <text evidence="1">The sequence shown here is derived from an EMBL/GenBank/DDBJ whole genome shotgun (WGS) entry which is preliminary data.</text>
</comment>
<evidence type="ECO:0000313" key="1">
    <source>
        <dbReference type="EMBL" id="SIT47331.1"/>
    </source>
</evidence>
<name>A0A1N7SIV7_9BURK</name>
<reference evidence="1" key="1">
    <citation type="submission" date="2016-12" db="EMBL/GenBank/DDBJ databases">
        <authorList>
            <person name="Moulin L."/>
        </authorList>
    </citation>
    <scope>NUCLEOTIDE SEQUENCE [LARGE SCALE GENOMIC DNA]</scope>
    <source>
        <strain evidence="1">STM 7183</strain>
    </source>
</reference>
<dbReference type="AlphaFoldDB" id="A0A1N7SIV7"/>